<protein>
    <recommendedName>
        <fullName evidence="3">Response regulatory domain-containing protein</fullName>
    </recommendedName>
</protein>
<dbReference type="SUPFAM" id="SSF52172">
    <property type="entry name" value="CheY-like"/>
    <property type="match status" value="1"/>
</dbReference>
<dbReference type="AlphaFoldDB" id="A0A178MRW7"/>
<name>A0A178MRW7_9PROT</name>
<dbReference type="InterPro" id="IPR001932">
    <property type="entry name" value="PPM-type_phosphatase-like_dom"/>
</dbReference>
<reference evidence="4 5" key="1">
    <citation type="submission" date="2016-04" db="EMBL/GenBank/DDBJ databases">
        <title>Draft genome sequence of freshwater magnetotactic bacteria Magnetospirillum marisnigri SP-1 and Magnetospirillum moscoviense BB-1.</title>
        <authorList>
            <person name="Koziaeva V."/>
            <person name="Dziuba M.V."/>
            <person name="Ivanov T.M."/>
            <person name="Kuznetsov B."/>
            <person name="Grouzdev D.S."/>
        </authorList>
    </citation>
    <scope>NUCLEOTIDE SEQUENCE [LARGE SCALE GENOMIC DNA]</scope>
    <source>
        <strain evidence="4 5">SP-1</strain>
    </source>
</reference>
<dbReference type="GO" id="GO:0016791">
    <property type="term" value="F:phosphatase activity"/>
    <property type="evidence" value="ECO:0007669"/>
    <property type="project" value="TreeGrafter"/>
</dbReference>
<dbReference type="OrthoDB" id="9811749at2"/>
<dbReference type="InterPro" id="IPR011006">
    <property type="entry name" value="CheY-like_superfamily"/>
</dbReference>
<dbReference type="RefSeq" id="WP_068491088.1">
    <property type="nucleotide sequence ID" value="NZ_LWQT01000044.1"/>
</dbReference>
<dbReference type="EMBL" id="LWQT01000044">
    <property type="protein sequence ID" value="OAN52249.1"/>
    <property type="molecule type" value="Genomic_DNA"/>
</dbReference>
<dbReference type="PANTHER" id="PTHR43156:SF2">
    <property type="entry name" value="STAGE II SPORULATION PROTEIN E"/>
    <property type="match status" value="1"/>
</dbReference>
<evidence type="ECO:0000313" key="5">
    <source>
        <dbReference type="Proteomes" id="UP000078428"/>
    </source>
</evidence>
<gene>
    <name evidence="4" type="ORF">A6A04_00710</name>
</gene>
<keyword evidence="5" id="KW-1185">Reference proteome</keyword>
<feature type="domain" description="Response regulatory" evidence="3">
    <location>
        <begin position="12"/>
        <end position="129"/>
    </location>
</feature>
<sequence>MTRDSTDFSTCCALLVEDSIINQQLIRAMLDAMGIGRVEVATNGLEGLDMAASLRPDIIILDIMMPKLDGFGFLERFRADPANDDTPVIVTTALGEQPERVRAFDLGAADYVVKPIDRREFTARVSVHLRSRLLVGRLSRYRDRLGRDLSAARDMQLALLPGPERVKAVEAAYGVRLASVFRSSDELGGDLWDVIALGPQAFAVYLVDFTGHGVAAAINTFRLHVMMARKQDLLTDPAALLERVNQTLLGVLRRGQFAAMVHAVFHMERGVVEVAMAAAPGPIHRDPTGLVRLISESSHPLGLVPEARYRSLELPFAPGHGLLLHSDGLIEAADADGNLFGDEGARRLAAGYSGDLEAEIEALMRAGWRFDDDLSMVWVERVGDPPP</sequence>
<comment type="caution">
    <text evidence="4">The sequence shown here is derived from an EMBL/GenBank/DDBJ whole genome shotgun (WGS) entry which is preliminary data.</text>
</comment>
<dbReference type="Gene3D" id="3.40.50.2300">
    <property type="match status" value="1"/>
</dbReference>
<evidence type="ECO:0000256" key="2">
    <source>
        <dbReference type="PROSITE-ProRule" id="PRU00169"/>
    </source>
</evidence>
<accession>A0A178MRW7</accession>
<dbReference type="PROSITE" id="PS50110">
    <property type="entry name" value="RESPONSE_REGULATORY"/>
    <property type="match status" value="1"/>
</dbReference>
<keyword evidence="2" id="KW-0597">Phosphoprotein</keyword>
<keyword evidence="1" id="KW-0378">Hydrolase</keyword>
<dbReference type="Pfam" id="PF07228">
    <property type="entry name" value="SpoIIE"/>
    <property type="match status" value="1"/>
</dbReference>
<dbReference type="InterPro" id="IPR052016">
    <property type="entry name" value="Bact_Sigma-Reg"/>
</dbReference>
<organism evidence="4 5">
    <name type="scientific">Paramagnetospirillum marisnigri</name>
    <dbReference type="NCBI Taxonomy" id="1285242"/>
    <lineage>
        <taxon>Bacteria</taxon>
        <taxon>Pseudomonadati</taxon>
        <taxon>Pseudomonadota</taxon>
        <taxon>Alphaproteobacteria</taxon>
        <taxon>Rhodospirillales</taxon>
        <taxon>Magnetospirillaceae</taxon>
        <taxon>Paramagnetospirillum</taxon>
    </lineage>
</organism>
<dbReference type="Gene3D" id="3.60.40.10">
    <property type="entry name" value="PPM-type phosphatase domain"/>
    <property type="match status" value="1"/>
</dbReference>
<dbReference type="PANTHER" id="PTHR43156">
    <property type="entry name" value="STAGE II SPORULATION PROTEIN E-RELATED"/>
    <property type="match status" value="1"/>
</dbReference>
<dbReference type="SMART" id="SM00448">
    <property type="entry name" value="REC"/>
    <property type="match status" value="1"/>
</dbReference>
<dbReference type="Proteomes" id="UP000078428">
    <property type="component" value="Unassembled WGS sequence"/>
</dbReference>
<dbReference type="InterPro" id="IPR001789">
    <property type="entry name" value="Sig_transdc_resp-reg_receiver"/>
</dbReference>
<evidence type="ECO:0000313" key="4">
    <source>
        <dbReference type="EMBL" id="OAN52249.1"/>
    </source>
</evidence>
<dbReference type="InterPro" id="IPR036457">
    <property type="entry name" value="PPM-type-like_dom_sf"/>
</dbReference>
<evidence type="ECO:0000256" key="1">
    <source>
        <dbReference type="ARBA" id="ARBA00022801"/>
    </source>
</evidence>
<evidence type="ECO:0000259" key="3">
    <source>
        <dbReference type="PROSITE" id="PS50110"/>
    </source>
</evidence>
<dbReference type="STRING" id="1285242.A6A04_00710"/>
<dbReference type="SMART" id="SM00331">
    <property type="entry name" value="PP2C_SIG"/>
    <property type="match status" value="1"/>
</dbReference>
<feature type="modified residue" description="4-aspartylphosphate" evidence="2">
    <location>
        <position position="62"/>
    </location>
</feature>
<proteinExistence type="predicted"/>
<dbReference type="GO" id="GO:0000160">
    <property type="term" value="P:phosphorelay signal transduction system"/>
    <property type="evidence" value="ECO:0007669"/>
    <property type="project" value="InterPro"/>
</dbReference>
<dbReference type="Pfam" id="PF00072">
    <property type="entry name" value="Response_reg"/>
    <property type="match status" value="1"/>
</dbReference>